<dbReference type="GO" id="GO:0051536">
    <property type="term" value="F:iron-sulfur cluster binding"/>
    <property type="evidence" value="ECO:0007669"/>
    <property type="project" value="InterPro"/>
</dbReference>
<dbReference type="PANTHER" id="PTHR11178:SF1">
    <property type="entry name" value="NFU1 IRON-SULFUR CLUSTER SCAFFOLD HOMOLOG, MITOCHONDRIAL"/>
    <property type="match status" value="1"/>
</dbReference>
<dbReference type="SUPFAM" id="SSF117916">
    <property type="entry name" value="Fe-S cluster assembly (FSCA) domain-like"/>
    <property type="match status" value="1"/>
</dbReference>
<dbReference type="Gene3D" id="3.30.300.130">
    <property type="entry name" value="Fe-S cluster assembly (FSCA)"/>
    <property type="match status" value="1"/>
</dbReference>
<dbReference type="GO" id="GO:0005739">
    <property type="term" value="C:mitochondrion"/>
    <property type="evidence" value="ECO:0007669"/>
    <property type="project" value="TreeGrafter"/>
</dbReference>
<reference evidence="3" key="1">
    <citation type="journal article" date="2020" name="J. Eukaryot. Microbiol.">
        <title>De novo Sequencing, Assembly and Annotation of the Transcriptome for the Free-Living Testate Amoeba Arcella intermedia.</title>
        <authorList>
            <person name="Ribeiro G.M."/>
            <person name="Porfirio-Sousa A.L."/>
            <person name="Maurer-Alcala X.X."/>
            <person name="Katz L.A."/>
            <person name="Lahr D.J.G."/>
        </authorList>
    </citation>
    <scope>NUCLEOTIDE SEQUENCE</scope>
</reference>
<comment type="similarity">
    <text evidence="1">Belongs to the NifU family.</text>
</comment>
<sequence length="221" mass="24532">MDEPTPNPDSLKFLPDGLQFGLPPSSTYDYPNARSALNSPLAKLLFQQFGVKRVFLANDFITITKDEMVEWDNLRPVITGTLMEFFSSGLPAVSQESVNKDTEIKDTDSEEVAMIKELFETRIRPAIQSDGGDVTYLGFQDGVVFVKLSGSCSGCPSSSVTLKSGIERLLMHWVPDVKGVMEVESEDEYQKVIGEAQGQTLKEISDQQLQELEQTLQANKQ</sequence>
<evidence type="ECO:0000313" key="3">
    <source>
        <dbReference type="EMBL" id="NDV36258.1"/>
    </source>
</evidence>
<dbReference type="EMBL" id="GIBP01007289">
    <property type="protein sequence ID" value="NDV36258.1"/>
    <property type="molecule type" value="Transcribed_RNA"/>
</dbReference>
<evidence type="ECO:0000259" key="2">
    <source>
        <dbReference type="SMART" id="SM00932"/>
    </source>
</evidence>
<dbReference type="SMART" id="SM00932">
    <property type="entry name" value="Nfu_N"/>
    <property type="match status" value="1"/>
</dbReference>
<protein>
    <recommendedName>
        <fullName evidence="2">Scaffold protein Nfu/NifU N-terminal domain-containing protein</fullName>
    </recommendedName>
</protein>
<dbReference type="GO" id="GO:0005506">
    <property type="term" value="F:iron ion binding"/>
    <property type="evidence" value="ECO:0007669"/>
    <property type="project" value="InterPro"/>
</dbReference>
<dbReference type="InterPro" id="IPR034904">
    <property type="entry name" value="FSCA_dom_sf"/>
</dbReference>
<dbReference type="GO" id="GO:0016226">
    <property type="term" value="P:iron-sulfur cluster assembly"/>
    <property type="evidence" value="ECO:0007669"/>
    <property type="project" value="InterPro"/>
</dbReference>
<dbReference type="PIRSF" id="PIRSF036773">
    <property type="entry name" value="HIRIP5"/>
    <property type="match status" value="1"/>
</dbReference>
<organism evidence="3">
    <name type="scientific">Arcella intermedia</name>
    <dbReference type="NCBI Taxonomy" id="1963864"/>
    <lineage>
        <taxon>Eukaryota</taxon>
        <taxon>Amoebozoa</taxon>
        <taxon>Tubulinea</taxon>
        <taxon>Elardia</taxon>
        <taxon>Arcellinida</taxon>
        <taxon>Sphaerothecina</taxon>
        <taxon>Arcellidae</taxon>
        <taxon>Arcella</taxon>
    </lineage>
</organism>
<dbReference type="AlphaFoldDB" id="A0A6B2LHQ6"/>
<proteinExistence type="inferred from homology"/>
<dbReference type="PANTHER" id="PTHR11178">
    <property type="entry name" value="IRON-SULFUR CLUSTER SCAFFOLD PROTEIN NFU-RELATED"/>
    <property type="match status" value="1"/>
</dbReference>
<dbReference type="FunFam" id="3.30.300.130:FF:000001">
    <property type="entry name" value="NFU1 iron-sulfur cluster scaffold"/>
    <property type="match status" value="1"/>
</dbReference>
<name>A0A6B2LHQ6_9EUKA</name>
<dbReference type="InterPro" id="IPR014824">
    <property type="entry name" value="Nfu/NifU_N"/>
</dbReference>
<accession>A0A6B2LHQ6</accession>
<dbReference type="Gene3D" id="3.30.1370.70">
    <property type="entry name" value="Scaffold protein Nfu/NifU, N-terminal domain"/>
    <property type="match status" value="1"/>
</dbReference>
<feature type="domain" description="Scaffold protein Nfu/NifU N-terminal" evidence="2">
    <location>
        <begin position="3"/>
        <end position="89"/>
    </location>
</feature>
<dbReference type="InterPro" id="IPR036498">
    <property type="entry name" value="Nfu/NifU_N_sf"/>
</dbReference>
<dbReference type="Pfam" id="PF01106">
    <property type="entry name" value="NifU"/>
    <property type="match status" value="1"/>
</dbReference>
<dbReference type="SUPFAM" id="SSF110836">
    <property type="entry name" value="Hypothetical protein SAV1430"/>
    <property type="match status" value="1"/>
</dbReference>
<dbReference type="Pfam" id="PF08712">
    <property type="entry name" value="Nfu_N"/>
    <property type="match status" value="1"/>
</dbReference>
<evidence type="ECO:0000256" key="1">
    <source>
        <dbReference type="ARBA" id="ARBA00006420"/>
    </source>
</evidence>
<dbReference type="InterPro" id="IPR035433">
    <property type="entry name" value="NFU1-like"/>
</dbReference>
<dbReference type="InterPro" id="IPR001075">
    <property type="entry name" value="NIF_FeS_clus_asmbl_NifU_C"/>
</dbReference>